<evidence type="ECO:0000313" key="2">
    <source>
        <dbReference type="EMBL" id="MEY8040044.1"/>
    </source>
</evidence>
<accession>A0ABV4CKU2</accession>
<evidence type="ECO:0000256" key="1">
    <source>
        <dbReference type="SAM" id="MobiDB-lite"/>
    </source>
</evidence>
<comment type="caution">
    <text evidence="2">The sequence shown here is derived from an EMBL/GenBank/DDBJ whole genome shotgun (WGS) entry which is preliminary data.</text>
</comment>
<dbReference type="RefSeq" id="WP_369774781.1">
    <property type="nucleotide sequence ID" value="NZ_JBGEHV010000017.1"/>
</dbReference>
<proteinExistence type="predicted"/>
<reference evidence="2 3" key="1">
    <citation type="submission" date="2024-08" db="EMBL/GenBank/DDBJ databases">
        <title>Genome mining of Saccharopolyspora cebuensis PGLac3 from Nigerian medicinal plant.</title>
        <authorList>
            <person name="Ezeobiora C.E."/>
            <person name="Igbokwe N.H."/>
            <person name="Amin D.H."/>
            <person name="Mendie U.E."/>
        </authorList>
    </citation>
    <scope>NUCLEOTIDE SEQUENCE [LARGE SCALE GENOMIC DNA]</scope>
    <source>
        <strain evidence="2 3">PGLac3</strain>
    </source>
</reference>
<dbReference type="EMBL" id="JBGEHV010000017">
    <property type="protein sequence ID" value="MEY8040044.1"/>
    <property type="molecule type" value="Genomic_DNA"/>
</dbReference>
<evidence type="ECO:0000313" key="3">
    <source>
        <dbReference type="Proteomes" id="UP001564626"/>
    </source>
</evidence>
<feature type="region of interest" description="Disordered" evidence="1">
    <location>
        <begin position="1"/>
        <end position="39"/>
    </location>
</feature>
<name>A0ABV4CKU2_9PSEU</name>
<protein>
    <submittedName>
        <fullName evidence="2">Uncharacterized protein</fullName>
    </submittedName>
</protein>
<keyword evidence="3" id="KW-1185">Reference proteome</keyword>
<gene>
    <name evidence="2" type="ORF">AB8O55_11615</name>
</gene>
<organism evidence="2 3">
    <name type="scientific">Saccharopolyspora cebuensis</name>
    <dbReference type="NCBI Taxonomy" id="418759"/>
    <lineage>
        <taxon>Bacteria</taxon>
        <taxon>Bacillati</taxon>
        <taxon>Actinomycetota</taxon>
        <taxon>Actinomycetes</taxon>
        <taxon>Pseudonocardiales</taxon>
        <taxon>Pseudonocardiaceae</taxon>
        <taxon>Saccharopolyspora</taxon>
    </lineage>
</organism>
<dbReference type="Proteomes" id="UP001564626">
    <property type="component" value="Unassembled WGS sequence"/>
</dbReference>
<sequence length="198" mass="21354">METVASVAAGLPEPGNGKAPVHDGNGGGGQFGSDPDTLDQELTEPVYDAAAALASPVMPDAAKFLAHYLDGTGTTMDVDLNQVVRDVPKVQQAVDEQLNRQLRMVNDQAAAEGSYGQPIPFSSKWQELDIEPEDNMNWHLAIGRTNHSVSGEATVHPPTPDGPPRVEVTYQTHIADRYDFEANDPGKGWRLVVWPFPA</sequence>